<gene>
    <name evidence="1" type="ORF">OXYTRIMIC_588</name>
</gene>
<name>A0A073HZK6_9SPIT</name>
<dbReference type="Proteomes" id="UP000053232">
    <property type="component" value="Unassembled WGS sequence"/>
</dbReference>
<comment type="caution">
    <text evidence="1">The sequence shown here is derived from an EMBL/GenBank/DDBJ whole genome shotgun (WGS) entry which is preliminary data.</text>
</comment>
<protein>
    <submittedName>
        <fullName evidence="1">Uncharacterized protein</fullName>
    </submittedName>
</protein>
<organism evidence="1 2">
    <name type="scientific">Oxytricha trifallax</name>
    <dbReference type="NCBI Taxonomy" id="1172189"/>
    <lineage>
        <taxon>Eukaryota</taxon>
        <taxon>Sar</taxon>
        <taxon>Alveolata</taxon>
        <taxon>Ciliophora</taxon>
        <taxon>Intramacronucleata</taxon>
        <taxon>Spirotrichea</taxon>
        <taxon>Stichotrichia</taxon>
        <taxon>Sporadotrichida</taxon>
        <taxon>Oxytrichidae</taxon>
        <taxon>Oxytrichinae</taxon>
        <taxon>Oxytricha</taxon>
    </lineage>
</organism>
<evidence type="ECO:0000313" key="1">
    <source>
        <dbReference type="EMBL" id="KEJ82869.1"/>
    </source>
</evidence>
<dbReference type="EMBL" id="ARYC01002649">
    <property type="protein sequence ID" value="KEJ82869.1"/>
    <property type="molecule type" value="Genomic_DNA"/>
</dbReference>
<dbReference type="AlphaFoldDB" id="A0A073HZK6"/>
<evidence type="ECO:0000313" key="2">
    <source>
        <dbReference type="Proteomes" id="UP000053232"/>
    </source>
</evidence>
<proteinExistence type="predicted"/>
<reference evidence="2" key="1">
    <citation type="journal article" date="2014" name="Cell">
        <title>The Architecture of a Scrambled Genome Reveals Massive Levels of Genomic Rearrangement during Development.</title>
        <authorList>
            <person name="Chen X."/>
            <person name="Bracht J.R."/>
            <person name="Goldman A.D."/>
            <person name="Dolzhenko E."/>
            <person name="Clay D.M."/>
            <person name="Swart E.C."/>
            <person name="Perlman D.H."/>
            <person name="Doak T.G."/>
            <person name="Stuart A."/>
            <person name="Amemiya C.T."/>
            <person name="Sebra R.P."/>
            <person name="Landweber L.F."/>
        </authorList>
    </citation>
    <scope>NUCLEOTIDE SEQUENCE [LARGE SCALE GENOMIC DNA]</scope>
    <source>
        <strain evidence="2">JRB310</strain>
    </source>
</reference>
<accession>A0A073HZK6</accession>
<sequence>MAQSWSDRASGFPSLSNGKWQTIVEYLVSLIGIPHSNHSAIMEKENLPLDESTSGIEEFIGLAARIECNRSQRSRNVRKVSCKSSQGGYKNKDLRLSEFLRQMSVSEIPSPSVFSRRIEWYHWPLPIQMFAPYFVCKTEIPKLPEYPMQVFQSHSEDAHQTNAVNQMADRGREIDAEAMLFITAVKEVGLLRATSFRLLF</sequence>
<keyword evidence="2" id="KW-1185">Reference proteome</keyword>